<dbReference type="OrthoDB" id="5948295at2759"/>
<dbReference type="Pfam" id="PF21355">
    <property type="entry name" value="TRAF-mep_MATH"/>
    <property type="match status" value="1"/>
</dbReference>
<keyword evidence="6 7" id="KW-0862">Zinc</keyword>
<gene>
    <name evidence="11" type="ORF">pdam_00024941</name>
</gene>
<keyword evidence="12" id="KW-1185">Reference proteome</keyword>
<dbReference type="PROSITE" id="PS50144">
    <property type="entry name" value="MATH"/>
    <property type="match status" value="1"/>
</dbReference>
<dbReference type="SUPFAM" id="SSF49599">
    <property type="entry name" value="TRAF domain-like"/>
    <property type="match status" value="3"/>
</dbReference>
<dbReference type="GO" id="GO:0042981">
    <property type="term" value="P:regulation of apoptotic process"/>
    <property type="evidence" value="ECO:0007669"/>
    <property type="project" value="InterPro"/>
</dbReference>
<evidence type="ECO:0000256" key="1">
    <source>
        <dbReference type="ARBA" id="ARBA00004496"/>
    </source>
</evidence>
<feature type="domain" description="TRAF-type" evidence="10">
    <location>
        <begin position="36"/>
        <end position="109"/>
    </location>
</feature>
<feature type="coiled-coil region" evidence="8">
    <location>
        <begin position="121"/>
        <end position="162"/>
    </location>
</feature>
<dbReference type="Pfam" id="PF02176">
    <property type="entry name" value="zf-TRAF"/>
    <property type="match status" value="1"/>
</dbReference>
<accession>A0A3M6U1X2</accession>
<dbReference type="EMBL" id="RCHS01002382">
    <property type="protein sequence ID" value="RMX47695.1"/>
    <property type="molecule type" value="Genomic_DNA"/>
</dbReference>
<keyword evidence="8" id="KW-0175">Coiled coil</keyword>
<keyword evidence="4" id="KW-0677">Repeat</keyword>
<dbReference type="Gene3D" id="2.60.210.10">
    <property type="entry name" value="Apoptosis, Tumor Necrosis Factor Receptor Associated Protein 2, Chain A"/>
    <property type="match status" value="1"/>
</dbReference>
<reference evidence="11 12" key="1">
    <citation type="journal article" date="2018" name="Sci. Rep.">
        <title>Comparative analysis of the Pocillopora damicornis genome highlights role of immune system in coral evolution.</title>
        <authorList>
            <person name="Cunning R."/>
            <person name="Bay R.A."/>
            <person name="Gillette P."/>
            <person name="Baker A.C."/>
            <person name="Traylor-Knowles N."/>
        </authorList>
    </citation>
    <scope>NUCLEOTIDE SEQUENCE [LARGE SCALE GENOMIC DNA]</scope>
    <source>
        <strain evidence="11">RSMAS</strain>
        <tissue evidence="11">Whole animal</tissue>
    </source>
</reference>
<evidence type="ECO:0000256" key="3">
    <source>
        <dbReference type="ARBA" id="ARBA00022723"/>
    </source>
</evidence>
<dbReference type="InterPro" id="IPR001293">
    <property type="entry name" value="Znf_TRAF"/>
</dbReference>
<feature type="domain" description="MATH" evidence="9">
    <location>
        <begin position="178"/>
        <end position="325"/>
    </location>
</feature>
<dbReference type="SMART" id="SM00061">
    <property type="entry name" value="MATH"/>
    <property type="match status" value="1"/>
</dbReference>
<protein>
    <recommendedName>
        <fullName evidence="13">TRAF-type domain-containing protein</fullName>
    </recommendedName>
</protein>
<organism evidence="11 12">
    <name type="scientific">Pocillopora damicornis</name>
    <name type="common">Cauliflower coral</name>
    <name type="synonym">Millepora damicornis</name>
    <dbReference type="NCBI Taxonomy" id="46731"/>
    <lineage>
        <taxon>Eukaryota</taxon>
        <taxon>Metazoa</taxon>
        <taxon>Cnidaria</taxon>
        <taxon>Anthozoa</taxon>
        <taxon>Hexacorallia</taxon>
        <taxon>Scleractinia</taxon>
        <taxon>Astrocoeniina</taxon>
        <taxon>Pocilloporidae</taxon>
        <taxon>Pocillopora</taxon>
    </lineage>
</organism>
<dbReference type="GO" id="GO:0007165">
    <property type="term" value="P:signal transduction"/>
    <property type="evidence" value="ECO:0007669"/>
    <property type="project" value="InterPro"/>
</dbReference>
<evidence type="ECO:0000313" key="11">
    <source>
        <dbReference type="EMBL" id="RMX47695.1"/>
    </source>
</evidence>
<evidence type="ECO:0000256" key="6">
    <source>
        <dbReference type="ARBA" id="ARBA00022833"/>
    </source>
</evidence>
<keyword evidence="5 7" id="KW-0863">Zinc-finger</keyword>
<feature type="non-terminal residue" evidence="11">
    <location>
        <position position="1"/>
    </location>
</feature>
<keyword evidence="2" id="KW-0963">Cytoplasm</keyword>
<evidence type="ECO:0000256" key="8">
    <source>
        <dbReference type="SAM" id="Coils"/>
    </source>
</evidence>
<evidence type="ECO:0000256" key="5">
    <source>
        <dbReference type="ARBA" id="ARBA00022771"/>
    </source>
</evidence>
<dbReference type="CDD" id="cd00270">
    <property type="entry name" value="MATH_TRAF_C"/>
    <property type="match status" value="1"/>
</dbReference>
<name>A0A3M6U1X2_POCDA</name>
<dbReference type="InterPro" id="IPR049342">
    <property type="entry name" value="TRAF1-6_MATH_dom"/>
</dbReference>
<dbReference type="STRING" id="46731.A0A3M6U1X2"/>
<sequence>DVFPDKATQRKILSFAIKCPSEGCEWTGELREKEDHIHQCSKFPVTCPNKCSCLVPRGKVRTPFVDIGCLICRQFFQVSNHLEDDCPLSKIPCPHVRIGCKTEVRRKEVDSHLQDFMKIHLDLACMKLRDTEDELKKTQDKLNDTQETTKTLTKKLETLQGRFETSTVMIKSESSTYPWWFVWKLNDFSNILRQAKAAERKSIESDPFYTEICGYKLKLRIHPNGLRSGKNNYLSVFFAIMKGEYDAILNWPFKRKVKFTLIDQQDDPDKRRNITMVIKKSDNLNGYERPKVENSGRGLCNFISHKTLYSRRYLVDDTLFIRFEIGPAQKVTFPSYLVSDESD</sequence>
<comment type="subcellular location">
    <subcellularLocation>
        <location evidence="1">Cytoplasm</location>
    </subcellularLocation>
</comment>
<evidence type="ECO:0000256" key="2">
    <source>
        <dbReference type="ARBA" id="ARBA00022490"/>
    </source>
</evidence>
<evidence type="ECO:0000256" key="7">
    <source>
        <dbReference type="PROSITE-ProRule" id="PRU00207"/>
    </source>
</evidence>
<feature type="zinc finger region" description="TRAF-type" evidence="7">
    <location>
        <begin position="36"/>
        <end position="109"/>
    </location>
</feature>
<keyword evidence="3 7" id="KW-0479">Metal-binding</keyword>
<evidence type="ECO:0000313" key="12">
    <source>
        <dbReference type="Proteomes" id="UP000275408"/>
    </source>
</evidence>
<dbReference type="GO" id="GO:0005737">
    <property type="term" value="C:cytoplasm"/>
    <property type="evidence" value="ECO:0007669"/>
    <property type="project" value="UniProtKB-SubCell"/>
</dbReference>
<evidence type="ECO:0000259" key="9">
    <source>
        <dbReference type="PROSITE" id="PS50144"/>
    </source>
</evidence>
<dbReference type="Proteomes" id="UP000275408">
    <property type="component" value="Unassembled WGS sequence"/>
</dbReference>
<proteinExistence type="predicted"/>
<dbReference type="PANTHER" id="PTHR10131">
    <property type="entry name" value="TNF RECEPTOR ASSOCIATED FACTOR"/>
    <property type="match status" value="1"/>
</dbReference>
<dbReference type="Gene3D" id="3.30.40.10">
    <property type="entry name" value="Zinc/RING finger domain, C3HC4 (zinc finger)"/>
    <property type="match status" value="2"/>
</dbReference>
<dbReference type="InterPro" id="IPR008974">
    <property type="entry name" value="TRAF-like"/>
</dbReference>
<evidence type="ECO:0000259" key="10">
    <source>
        <dbReference type="PROSITE" id="PS50145"/>
    </source>
</evidence>
<dbReference type="InterPro" id="IPR002083">
    <property type="entry name" value="MATH/TRAF_dom"/>
</dbReference>
<dbReference type="PIRSF" id="PIRSF015614">
    <property type="entry name" value="TRAF"/>
    <property type="match status" value="1"/>
</dbReference>
<dbReference type="PROSITE" id="PS50145">
    <property type="entry name" value="ZF_TRAF"/>
    <property type="match status" value="1"/>
</dbReference>
<dbReference type="InterPro" id="IPR012227">
    <property type="entry name" value="TNF_rcpt-assoc_TRAF_met"/>
</dbReference>
<dbReference type="GO" id="GO:0043122">
    <property type="term" value="P:regulation of canonical NF-kappaB signal transduction"/>
    <property type="evidence" value="ECO:0007669"/>
    <property type="project" value="TreeGrafter"/>
</dbReference>
<comment type="caution">
    <text evidence="11">The sequence shown here is derived from an EMBL/GenBank/DDBJ whole genome shotgun (WGS) entry which is preliminary data.</text>
</comment>
<dbReference type="InterPro" id="IPR013083">
    <property type="entry name" value="Znf_RING/FYVE/PHD"/>
</dbReference>
<dbReference type="PANTHER" id="PTHR10131:SF94">
    <property type="entry name" value="TNF RECEPTOR-ASSOCIATED FACTOR 4"/>
    <property type="match status" value="1"/>
</dbReference>
<dbReference type="GO" id="GO:0008270">
    <property type="term" value="F:zinc ion binding"/>
    <property type="evidence" value="ECO:0007669"/>
    <property type="project" value="UniProtKB-KW"/>
</dbReference>
<dbReference type="AlphaFoldDB" id="A0A3M6U1X2"/>
<evidence type="ECO:0000256" key="4">
    <source>
        <dbReference type="ARBA" id="ARBA00022737"/>
    </source>
</evidence>
<evidence type="ECO:0008006" key="13">
    <source>
        <dbReference type="Google" id="ProtNLM"/>
    </source>
</evidence>